<dbReference type="Pfam" id="PF03959">
    <property type="entry name" value="FSH1"/>
    <property type="match status" value="1"/>
</dbReference>
<keyword evidence="2" id="KW-0597">Phosphoprotein</keyword>
<feature type="region of interest" description="Disordered" evidence="5">
    <location>
        <begin position="61"/>
        <end position="83"/>
    </location>
</feature>
<feature type="domain" description="Carrier" evidence="6">
    <location>
        <begin position="342"/>
        <end position="417"/>
    </location>
</feature>
<dbReference type="PANTHER" id="PTHR45527:SF1">
    <property type="entry name" value="FATTY ACID SYNTHASE"/>
    <property type="match status" value="1"/>
</dbReference>
<keyword evidence="8" id="KW-1185">Reference proteome</keyword>
<dbReference type="Pfam" id="PF00668">
    <property type="entry name" value="Condensation"/>
    <property type="match status" value="8"/>
</dbReference>
<evidence type="ECO:0000256" key="4">
    <source>
        <dbReference type="ARBA" id="ARBA00022737"/>
    </source>
</evidence>
<dbReference type="PROSITE" id="PS00455">
    <property type="entry name" value="AMP_BINDING"/>
    <property type="match status" value="6"/>
</dbReference>
<dbReference type="EMBL" id="JADGIZ020000013">
    <property type="protein sequence ID" value="KAL2917081.1"/>
    <property type="molecule type" value="Genomic_DNA"/>
</dbReference>
<comment type="caution">
    <text evidence="7">The sequence shown here is derived from an EMBL/GenBank/DDBJ whole genome shotgun (WGS) entry which is preliminary data.</text>
</comment>
<dbReference type="Gene3D" id="2.30.38.10">
    <property type="entry name" value="Luciferase, Domain 3"/>
    <property type="match status" value="2"/>
</dbReference>
<dbReference type="InterPro" id="IPR009081">
    <property type="entry name" value="PP-bd_ACP"/>
</dbReference>
<organism evidence="7 8">
    <name type="scientific">Polyrhizophydium stewartii</name>
    <dbReference type="NCBI Taxonomy" id="2732419"/>
    <lineage>
        <taxon>Eukaryota</taxon>
        <taxon>Fungi</taxon>
        <taxon>Fungi incertae sedis</taxon>
        <taxon>Chytridiomycota</taxon>
        <taxon>Chytridiomycota incertae sedis</taxon>
        <taxon>Chytridiomycetes</taxon>
        <taxon>Rhizophydiales</taxon>
        <taxon>Rhizophydiales incertae sedis</taxon>
        <taxon>Polyrhizophydium</taxon>
    </lineage>
</organism>
<feature type="domain" description="Carrier" evidence="6">
    <location>
        <begin position="5817"/>
        <end position="5893"/>
    </location>
</feature>
<dbReference type="PROSITE" id="PS50075">
    <property type="entry name" value="CARRIER"/>
    <property type="match status" value="7"/>
</dbReference>
<evidence type="ECO:0000313" key="7">
    <source>
        <dbReference type="EMBL" id="KAL2917081.1"/>
    </source>
</evidence>
<dbReference type="CDD" id="cd05930">
    <property type="entry name" value="A_NRPS"/>
    <property type="match status" value="4"/>
</dbReference>
<feature type="domain" description="Carrier" evidence="6">
    <location>
        <begin position="7131"/>
        <end position="7209"/>
    </location>
</feature>
<dbReference type="InterPro" id="IPR020845">
    <property type="entry name" value="AMP-binding_CS"/>
</dbReference>
<dbReference type="NCBIfam" id="TIGR01733">
    <property type="entry name" value="AA-adenyl-dom"/>
    <property type="match status" value="4"/>
</dbReference>
<keyword evidence="4" id="KW-0677">Repeat</keyword>
<dbReference type="Pfam" id="PF00550">
    <property type="entry name" value="PP-binding"/>
    <property type="match status" value="7"/>
</dbReference>
<feature type="domain" description="Carrier" evidence="6">
    <location>
        <begin position="2856"/>
        <end position="2932"/>
    </location>
</feature>
<keyword evidence="3" id="KW-0436">Ligase</keyword>
<dbReference type="InterPro" id="IPR006162">
    <property type="entry name" value="Ppantetheine_attach_site"/>
</dbReference>
<dbReference type="SUPFAM" id="SSF56801">
    <property type="entry name" value="Acetyl-CoA synthetase-like"/>
    <property type="match status" value="6"/>
</dbReference>
<dbReference type="CDD" id="cd19542">
    <property type="entry name" value="CT_NRPS-like"/>
    <property type="match status" value="4"/>
</dbReference>
<reference evidence="7 8" key="1">
    <citation type="submission" date="2023-09" db="EMBL/GenBank/DDBJ databases">
        <title>Pangenome analysis of Batrachochytrium dendrobatidis and related Chytrids.</title>
        <authorList>
            <person name="Yacoub M.N."/>
            <person name="Stajich J.E."/>
            <person name="James T.Y."/>
        </authorList>
    </citation>
    <scope>NUCLEOTIDE SEQUENCE [LARGE SCALE GENOMIC DNA]</scope>
    <source>
        <strain evidence="7 8">JEL0888</strain>
    </source>
</reference>
<dbReference type="Gene3D" id="1.10.1200.10">
    <property type="entry name" value="ACP-like"/>
    <property type="match status" value="7"/>
</dbReference>
<dbReference type="Proteomes" id="UP001527925">
    <property type="component" value="Unassembled WGS sequence"/>
</dbReference>
<evidence type="ECO:0000256" key="1">
    <source>
        <dbReference type="ARBA" id="ARBA00022450"/>
    </source>
</evidence>
<dbReference type="Gene3D" id="3.40.50.1820">
    <property type="entry name" value="alpha/beta hydrolase"/>
    <property type="match status" value="1"/>
</dbReference>
<evidence type="ECO:0000259" key="6">
    <source>
        <dbReference type="PROSITE" id="PS50075"/>
    </source>
</evidence>
<keyword evidence="1" id="KW-0596">Phosphopantetheine</keyword>
<dbReference type="InterPro" id="IPR020806">
    <property type="entry name" value="PKS_PP-bd"/>
</dbReference>
<proteinExistence type="predicted"/>
<dbReference type="SMART" id="SM00823">
    <property type="entry name" value="PKS_PP"/>
    <property type="match status" value="7"/>
</dbReference>
<dbReference type="Gene3D" id="3.30.559.30">
    <property type="entry name" value="Nonribosomal peptide synthetase, condensation domain"/>
    <property type="match status" value="9"/>
</dbReference>
<dbReference type="InterPro" id="IPR023213">
    <property type="entry name" value="CAT-like_dom_sf"/>
</dbReference>
<dbReference type="InterPro" id="IPR029058">
    <property type="entry name" value="AB_hydrolase_fold"/>
</dbReference>
<name>A0ABR4NC23_9FUNG</name>
<dbReference type="Gene3D" id="3.40.50.12780">
    <property type="entry name" value="N-terminal domain of ligase-like"/>
    <property type="match status" value="5"/>
</dbReference>
<dbReference type="InterPro" id="IPR001242">
    <property type="entry name" value="Condensation_dom"/>
</dbReference>
<dbReference type="Pfam" id="PF00501">
    <property type="entry name" value="AMP-binding"/>
    <property type="match status" value="6"/>
</dbReference>
<dbReference type="InterPro" id="IPR005645">
    <property type="entry name" value="FSH-like_dom"/>
</dbReference>
<dbReference type="InterPro" id="IPR000873">
    <property type="entry name" value="AMP-dep_synth/lig_dom"/>
</dbReference>
<dbReference type="InterPro" id="IPR045851">
    <property type="entry name" value="AMP-bd_C_sf"/>
</dbReference>
<evidence type="ECO:0000256" key="2">
    <source>
        <dbReference type="ARBA" id="ARBA00022553"/>
    </source>
</evidence>
<sequence>MFSYDSPMNGQPKQCQAIEPQSMASVSDPDGQPATSAAVMSAAAVPPSVEAVHPAPDPRAAFCRSQLGASPPAPLSLGGPRTPPGLVPPPAPRTVPLPTAVGLSTSAVTVAAAATIAKFKRSSDVVVGIDVAGTDPAARTIVPVRIVLDDSAAIADAVAAAAESIRAATQHSPVDLAQVRAWCGLSPSDPVCDVVLCIGKVSNASLEANFISTGAAIALAVDTSANSGSVTSIHDDRMLDEDQAASVVNEFAFTVSHLVSTLADKGTVESLLEPGKGNLAVEYKSLVVVSNGVDDMDIPNLAPAISLDKAAARTTETKSSPASAHQRHRRRAKNFVFDFKSQEITTKSKSIGHQVAAALALNDKFDESQSFAEAGGDSLAAIRLAAEVQTKGVALTAIDLMSGRPIKEIIEAASKRDVAALTWPEVSLNKKTLAELAAVGSFVDAYPATPLQAGMVAATMQDARAYVNQVPLRATRTVSLESLRGALRAVVQHHAILRTSFVSTVAGGIVQVVRASADAAECVAVAAPLAQHLAADKARGFSLTEASWIRAALVCDPAGSAQHVVVTIHHALYDGWSLPMIMRDLVAALDGHALEPRPAFRTVVDFIAAQDAAATEAFWTQQLVGLEPAQPLSLGHSARTDDEDAPLAQACSTPMAELQRAAQRAGVTVAVVLKAAWAATLRKFTRSHDVVFGEVLANRDIAVGGADRIVGPLLNTVPCRVVLDDTVLAADLVASLQAQHGAVLSHSHAALVDVQQWAGIQGDGKLFNTLFVYQGLDFEFQPDKFEFVGEITNALNRSADFDLLIFPGKSHIRFEALWTPHLSRSQAASILAEFDFGVQQLVTALSDKATVESLWTLSPSQQSMIARFSHGERVPLPFELVHHGFEARAKQHPDWRAVEHGDAHLSYGDLDACGCALAAALASHGVQRGSRVAVVMQRSIEFVVALVGVLKAGATIVPVDSSFPADRIQFMLDDASVCAIVTTASEADRIAQLSVGDRAVVVADARALLASGVSFVPAAEHTVTGDDDAFIVYTSGTTGRPKGVPIRHQGIVNVAMHCSPLSDFVEHARVPQFMAIGFDVCVWEVWGSLSNGSTLVMRTESVFDSLRTVDALVMTPTGLRQLGSPTDWPRLKAVTVTGEVCSKELKDLWSPHVRFVNGGCPSEATIVAVLGVLSVDDPVYYGKPIANMSCYIMDSRDCQVPVGVVGEMCLGGIGVSRGYINLPDLTAQRFVPDPFSPEPGARMFRTGDLGRLLPDGNFEILGRMDDQVKLKGYRIELDEVAAAMMRHPRVSAAAAVVKDKTHLVGFVVPADVDHDELRDVVAAALPAYMVPAVFVGLAVMPTNTNGKTDKKALAAMHVEIAVDSLQTDTEHALAAVWSQVLGVQVADIGRATSFFALGGDSISAIRLVAKAKQQGLTLSSALIFKAPTLAKMALAATVSETRAVVSSAPVTGSVALTPIQHMFFAHDWINISHFNQSFVVKPRDTLDIAALTAAIARLAEHHDMLRARFAQGDDGAWSQTLLPLSPQTDAENVLAVVVETDDDALACVREAQESLSITHGPLLAVRLLHMHDGSQRLFFGIHHLVVDLVSWRVLLDDLEMLLRGRPLAPKTLSFQAWAARMAAHAATLDAAPWRDLIGDHTTLLATQPPAAGVPVRAFHAHAVLDEATTAQLDAANAPFNTNIQELVLAALVLSLADVAGCASSPAQLCIELEGHGREPFAADLDVSSTVGWFTSVFPVAFSASTASDIGAVVRQVKHKIRSVPLKGLSYGMIKHLAPPTADNAFVKAHGGHAVAFNYLGRFQSLEAEDAYFVADSDVGGYWSVRHEDRRFHAIELSCAHDGPRLVLSATVEDWIVSEPTMQAWLDRWQVWMQRVVAHCVDPATHGGRTVSDVPLMASQAAVEQAEAELANVLSLRARDIVDMYPVTPLQAGFLSAMMRDPSEYTVQSAFDVTGNMDVQRLRAAWHAVAMAHPIVRTVFVSTPSGLVQAVAKDDRTEWTELDGVWTADDDALQAATAALMAADRARGFSMASVSFHRFTVVRIADGRMRVFWTQHHSVSDGWSLPLLIADLMRACAGTAIAAPRAQFRDHVEWLLMQDAAASERFWRESLVHAAESGRLAPPKPRASELSGAKYGELRAVVELPRLAAVCKTHGVTVSTVLRLAWALVLRHFTRSEHIVFGSVVSGRDGSIDGIDQAVGVLINTIAVPSHLPLDASAASALVAMQSFSADAITHSHVGLVDVQRAAGVVGSDRLFDTLMVFENYPSSNAGVPLDFALTPVSSKEFVDSTVTAVFAQSENAIATHMSFECGNVPTWFAHSMMDKLIDVLRRLCSADGDFATTTVADMDALTESQQSMIARFSHGERVPLPFALVHHGFEARAKQHPDWRAVEHGDAHLSYGDLDACGSALAAALASHGVQCGSRVAVVMQRSIEFVVALVGVLKAGATIVPVDSSFPADRIQFMLDDASVCAIVTTASEAGRIAQLSVGDRAVVVADARALLASGVSFTPAAQRMAAGDDDAFIVYTSGSTGKPKGVPVPHKGAVNIVALMSPKVGIVEGARYLQMMAVGFDAFQWEVFGSLAQGATLLLRTESLLEVAKTATSTHPTPTGLRHLGSPSQYPLMKHVTTGGEACPSDLKDLWAGQATYTNVYGPTEISIISHFAQLKVGEMVTIGRPVPNASCYIFDVRGHEVPVGVVGEMCLGGIGVSRGYINLPDLTAQRFVPDPFSPEPGARILRTGDLGRLLPDGNFEILGRMDDQVKLKGYRIELDEVAAAMMRHPRVSAAAAVVKDKTHLVGFVVPADVDHDELRDVVAAALPAYMVPAVFVGLAVMPTNTNGKTDKKALAAMHVEIAVDALQTDTERALAAVWSQVLGVQVADIGRATSFFALGGDSISAIKAAAAMQRAGISITVPQLFKAQTVARVAALADAADAHDGHRSATEWPAAVLSDETLAELAAVGSFDDAYPATPLQAGMVAATMQDARAYVNQVPLRATRTVSLESLRGALRAVVQHHAILRTSFVSTVAGGIVQVVRASADAAECVAVAAPLAQHLAADKARGFSLADASWIRAALVCDPAGSAQHVVVTIHHALYDGWSLPMIMRDLAAALDGHALEPRPAFRTVVDFIAAQDAAATEAFWTQQLVGLEPAQPLSLGHSARTDDEDAPLAQACSTPMAELQRAAQRAGVTVAVVLKAAWAATLRKFTRSHDVVFGEVLANRDIAVGGADRIVGPLLNTVPCRVVLDDTARAADLVASLQAQHGAVLSHSHAALVDVQRWAGVQGDGKLFNTLFVFENLPDDGSQSGDTHKLALSGDVSSTVSSKSLSYSFELILHPSSTRVESVALFDHSHLSRSQAASILAEFDFGVQQLVTALSDKATVESLWTLSPGQQAAIARFSHGERVPLPFSLVHHGFEARAKQHPDWRAVEHGDAHLSYGDLDACGSALAATLASHGMQRGSRVAVVMQRSIEFVVALVGVLKAGATIVPVDSSFPADRIQFMLDDASVCAIVTTASEAGRIAQLSVGDRAVVVADARALLASGVSFMPAAQHMATSDDDFAIIYTSGTTGKPKGVPLPHKGVVNVIHSQIDRIGCIARGKHMQFMAVGFDGFQHDVWSALSIGSTLLLRKNDSEEVLKTATSINITPTGLSMLGAPYDFRHLKTISVAGEACPIDLKNIWSTHVQFSNFYGPTETSIMTHSAILSVNDQVVIGRVIDNASSYILDLQSRQVPVGVVGEMCLGGIGVSRGYINLPDLTAQRFVPDPFSPEPGARMFRTGDLGRLLPDGNFEILGRMDDQVKLKGYRIELDEVAAAMMRHPRVSAAAAVVKDKTHLVGFVVPADVDHDELRDVVAAALPAYMVPAVFVGLAVMPTNTNGKTDKKALAAMHVEIAVDELQTDTERALAAVWSQVLGVQVADIGRATSFFALGGDSISAIKAAAAMQRAGISITVPHLFKAQTVARVAALADAADAHVGQRVATEWPAAVLSDDTLAELAAVGSFVDAYPATPLQAGMVAATMQDARAYVNQVPLRATRTVSLESLRGAFRAVVQHHAILRTSFVSTVAGGIVQVVRASADAAECVAVAAPLAQHLAADKARGLALADASWIRAALVCDPAGSAQHVVVTIHHALYDGWSLPMIMRDLAAALDGHALEPRPAFRTVVDFIAAQDAAATEAFWTQQLVGLEPAQPLSLGHSARTDDEDAPLAQACSTPMAELQRAAQRAGVTVAVVLKAAWAATLRKFTRSHDVVFGEVLANRDIAVAGADRIVGPLLNTVPCRVVLDDTVLAADLVASLQAQHGAVLSHSHAALVDVQRWAGVQGDGKLFNTLFVFENLPDDGSQKESIALFDHSHLSRSQAASILAEFDFGVQQLVSALSDKATVESLWTLSPAQQAMIARFSHGERVPLPFALVHHGFEARAKQHPDWRAVEHGDAHLSYGDLDACGSALAAALASHGVQRGSRVAVVMQRSIEFVVALVGVLKAGATIVPVDSSFPADRIQFMLDDASVCAIVTTASEAGRIAQLSVGDRAVVVADARALLASGVSFTPAAQHTATGDDDAFIVYTSGSTGKPKGVPVPHKGVVNVVSHASDIGCTSGARMAQFMAIGFDVCQWETCSDKANQLFLARSAYRRTGISSGYINLPDLTAQRFVPDPFSPEPGARMFRTGDLGRLLPDGNFEILGRMDDQVKLKGYRIELDEVAAAMMRHPRVSAAAAVVKDKTHLVGFVVPADVDHDELRDVVAAALPAYMVPAVFVGLAVMPTNTNGKTDKKALAAMHVEIAVDALQTDTERALAAVWSQVLGVQVADIGRATSFFALGGDSISAIKAAAAMQRAGISITVPQLFKAQTVARVAALADAADAHVGQRVATEWPAAVLSDDTLAELAAVGSFVDSYPATPLQAGMVAATMQDARAYVNQVPLLATRTVSLESLRGAFRAVVQHHAILRTSFASTVAGGIVQVVRASADAAECVAVAAPLAQHLAADKARGFSLADASWIRAALVCDPAGSTQHVVVTIHHALYDGWSLPMIMRDLAAALDGHALEPRPAFRTVVDFIAAQDAAATEAFWTQQLVGLEPAQPLSLGHSARTDDEDAPLAQACSTPMAELQRAAQRAGVTVAVVLKAAWAATLRKFTRSHDVVFGEVLANRDIAVGGADRIVGPLLNTVPCRVVLDDTVLAADLVASLQAQHGAVLSHSHVALVDVQRWAGVQGDGKLFNTLFVFENLPDDGSQSGDTHKLALSGDVSSTVSSKSLSYSFELILHPSSTRVESVALFDHSHLSRSQAASILAEFDFGVQQLVTALSDKATVESLWTLSPSQQSMIARFSHGERVPLPFSLVHHGFEARAKQHPDWRAVEHGDAHLSYGDLDACGSALAATLASHGVQRGSRVAVVMQRSIEFVVALVGVLKAGATIMPVDSSFPADRIQFMLDDASVCAIVTTASEAYRIAQLSVGDRAVVVADARALLASGVSFTPAALHTATGDDNAFIVYTSGSTGKPKGVPVPHKGVVNVVLHTSPTIGCTVRSRMAQFMAIGFDACQWETWSALLSGSTLVLRQTAAFDIFASVDAVIMTPTGLSQLGDPKQYPTIKTITVTGENCPQDLKDLWASHVSFVNGGGPSEVSILGHIGQLRQGEPVVLGKVLPNYSSYILDQQQRLVPVGIVGEVHTGGPRISSGYINLPDLTAQRFVPDPFSPEPGARMFRTGDLGRLLPNGNFEILGRMDDQVKLKGYRIELDEVAAAMMRHPRVSAAAAVVKDKTHLVGFVVPADVDHDELRDVVAAALPAYMVPAVFVGLAVMPTNTNGKTDKKALAAMHVEIAVDALQTDTERALAAVWSQVLGVQVADIGRATSFFALGGDSISAIRLVAKAKQQGLTLSSALIFKAPTLAKMALAATVSETRAAVSSAPVTGSVALTPIQHMFFAHDWINISHFNQSFVVKPRDTLDIAALTAAIARLAEHHDMLRARFAQGDDGAWSQTLLPLSPQTDAANVLAVVVETDDDALACVREAQESLSITHGPLLAVRLLHMHDGSQRLFFGIHHLVVDLVSWRVLLDDLEMLLRGRPLAPKTLSFQAWAARMAAHAATLDAAPWRDLIGDHTTLLATQPPAAGVPVRAFHARAVLDDATTAQLDAANAPFNTNIQELVLAALVLSLADVAGCASSPAQLCIELEGHGREPFAADLDVSSTVGWFTSVFPVAFSASTASDIGAVVRQVKHKIRSVPLKGLSYGMIKHLAPPTADNAFVKAHGGHAVAFNYLGRFQSLEAEDAYFVADSDVGGYWSVRHEDRRFHAIELSCAHDGPRLVLSATVEDWIVSEPTMQAWLDRWQVWMQRVVAHCVDPATHGGRTVSDVPLMASQAAVEQAEAELATVLSLRARDVVDMYPVTPLQAGFLSAMMRDPSEYTVQSAFDVTGNMDVQRLRAAWHAVAMAHPIVRTVFVSTPSGLVQAVAKDDRTEWTELDGVWTADDDALQAATAALMAADRARGFSMASVSFHRFTVVRIADGRMRVFWTQHHSVSDGWSLPLLIADLMRACAGTAIAAPRAQFRDHVEWLLMQDAAASERFWRESLVHAAESGRLAPPKPRASELSGAKYGELRAVVELPRLAAVCKTHGVTVSTVLRLAWALVLRHFTRSEHIVFGSVVSGRDGSIDGIDQAVGVLINTIAVPSHLPLDASAASALVAMQSFSADAITHSHVGLVDVQRAAGVVGSDRLFDTLMVFENYPSSNAGVPLDFALTPVSSKEFVDSTVTAVFAQSENAIATHMSFECGNVPTWFAHSMMDKLIDVLRRLCSADGDFATTTVADMDALTESQQSMIARFSHGERVPLPFALVHHGFEARAKQHPDWRAVEHGDAHLSYGDLDACGSALAAALASHGVQCGSRVAVVMQRSIEFVVALVGVLKAGATIVPVDSSFPADRIQFMLDDASVCAIVTTASEAGRIAQLSVGDRAVVVADARALLASGVSFTPAAQHMATGDDDAFIVYTSGSTGKPKGVPIRHRALQTSQSRSPISDFVENALGVVGEMCLGGIGVSRGYINLPDLTAQRFVPNPFSPEPGAHMFRTGDLGRLLPDGNFEILGRMDDQVKLKGYRIELDEVAAAMMRHPRVSAAAAVVKDKTHLTDKKALAAMHIEIAVNALQTDTERALAAVWSQVLGVHVADIGRATSFFALGGDSISAIRLLKAIQHQFALPSLSHAAILKHPQLARLAAAIHAIQHPDASAESTLTFGHTKQVPTVSQSQSAVRIACFHGQGSNTIHMEHQLSSIKAALGETAEFVFIQAPHATKSSYLSEFYEGMDWFEWIPRNSQTQADVKALIAYAMQQLEKIGHVDVLLGFSQGAMVVELLDRLVQAGSIKRTWRLSVLCSGISPSSWQLPSSLATSTPHDAPSIHIFGTNEHKAFQTQLPACYAADKRAVIKHAAGHDLPRDSKFGSRVAEAIWDVMDSQVATGTIVSKKRYQKSATKSLLSSLLSCFQ</sequence>
<dbReference type="Pfam" id="PF13193">
    <property type="entry name" value="AMP-binding_C"/>
    <property type="match status" value="5"/>
</dbReference>
<evidence type="ECO:0000256" key="3">
    <source>
        <dbReference type="ARBA" id="ARBA00022598"/>
    </source>
</evidence>
<dbReference type="PANTHER" id="PTHR45527">
    <property type="entry name" value="NONRIBOSOMAL PEPTIDE SYNTHETASE"/>
    <property type="match status" value="1"/>
</dbReference>
<feature type="domain" description="Carrier" evidence="6">
    <location>
        <begin position="1364"/>
        <end position="1440"/>
    </location>
</feature>
<evidence type="ECO:0000313" key="8">
    <source>
        <dbReference type="Proteomes" id="UP001527925"/>
    </source>
</evidence>
<dbReference type="InterPro" id="IPR042099">
    <property type="entry name" value="ANL_N_sf"/>
</dbReference>
<feature type="domain" description="Carrier" evidence="6">
    <location>
        <begin position="3892"/>
        <end position="3968"/>
    </location>
</feature>
<dbReference type="InterPro" id="IPR036736">
    <property type="entry name" value="ACP-like_sf"/>
</dbReference>
<dbReference type="InterPro" id="IPR025110">
    <property type="entry name" value="AMP-bd_C"/>
</dbReference>
<dbReference type="SUPFAM" id="SSF47336">
    <property type="entry name" value="ACP-like"/>
    <property type="match status" value="6"/>
</dbReference>
<dbReference type="Gene3D" id="3.40.50.980">
    <property type="match status" value="2"/>
</dbReference>
<dbReference type="Gene3D" id="3.30.300.30">
    <property type="match status" value="5"/>
</dbReference>
<dbReference type="Gene3D" id="3.30.559.10">
    <property type="entry name" value="Chloramphenicol acetyltransferase-like domain"/>
    <property type="match status" value="8"/>
</dbReference>
<dbReference type="SUPFAM" id="SSF52777">
    <property type="entry name" value="CoA-dependent acyltransferases"/>
    <property type="match status" value="17"/>
</dbReference>
<accession>A0ABR4NC23</accession>
<gene>
    <name evidence="7" type="ORF">HK105_203513</name>
</gene>
<dbReference type="NCBIfam" id="NF003417">
    <property type="entry name" value="PRK04813.1"/>
    <property type="match status" value="8"/>
</dbReference>
<dbReference type="NCBIfam" id="TIGR01720">
    <property type="entry name" value="NRPS-para261"/>
    <property type="match status" value="2"/>
</dbReference>
<dbReference type="PROSITE" id="PS00012">
    <property type="entry name" value="PHOSPHOPANTETHEINE"/>
    <property type="match status" value="7"/>
</dbReference>
<evidence type="ECO:0000256" key="5">
    <source>
        <dbReference type="SAM" id="MobiDB-lite"/>
    </source>
</evidence>
<protein>
    <recommendedName>
        <fullName evidence="6">Carrier domain-containing protein</fullName>
    </recommendedName>
</protein>
<feature type="domain" description="Carrier" evidence="6">
    <location>
        <begin position="4781"/>
        <end position="4857"/>
    </location>
</feature>
<dbReference type="InterPro" id="IPR010060">
    <property type="entry name" value="NRPS_synth"/>
</dbReference>
<dbReference type="SUPFAM" id="SSF53474">
    <property type="entry name" value="alpha/beta-Hydrolases"/>
    <property type="match status" value="1"/>
</dbReference>
<dbReference type="InterPro" id="IPR010071">
    <property type="entry name" value="AA_adenyl_dom"/>
</dbReference>